<proteinExistence type="predicted"/>
<sequence length="151" mass="16475">MTAFRRYIAFSAVLFACLVMMVHAVVPHHHRASDLAVCMESLHPCEHALTTSSASESSCALDSSCCGCHGVTCAVSRPFTLRDTADEERSVRPLVQPLWQHALLMVGWMAEGGENPLTRRTTGWWITDCHLRAQCAPAALAGRAPPVLLFS</sequence>
<gene>
    <name evidence="2" type="ORF">H9888_03735</name>
</gene>
<reference evidence="2" key="1">
    <citation type="journal article" date="2021" name="PeerJ">
        <title>Extensive microbial diversity within the chicken gut microbiome revealed by metagenomics and culture.</title>
        <authorList>
            <person name="Gilroy R."/>
            <person name="Ravi A."/>
            <person name="Getino M."/>
            <person name="Pursley I."/>
            <person name="Horton D.L."/>
            <person name="Alikhan N.F."/>
            <person name="Baker D."/>
            <person name="Gharbi K."/>
            <person name="Hall N."/>
            <person name="Watson M."/>
            <person name="Adriaenssens E.M."/>
            <person name="Foster-Nyarko E."/>
            <person name="Jarju S."/>
            <person name="Secka A."/>
            <person name="Antonio M."/>
            <person name="Oren A."/>
            <person name="Chaudhuri R.R."/>
            <person name="La Ragione R."/>
            <person name="Hildebrand F."/>
            <person name="Pallen M.J."/>
        </authorList>
    </citation>
    <scope>NUCLEOTIDE SEQUENCE</scope>
    <source>
        <strain evidence="2">ChiBcec15-1070</strain>
    </source>
</reference>
<evidence type="ECO:0000313" key="3">
    <source>
        <dbReference type="Proteomes" id="UP000823926"/>
    </source>
</evidence>
<feature type="chain" id="PRO_5039132263" evidence="1">
    <location>
        <begin position="25"/>
        <end position="151"/>
    </location>
</feature>
<dbReference type="PROSITE" id="PS51257">
    <property type="entry name" value="PROKAR_LIPOPROTEIN"/>
    <property type="match status" value="1"/>
</dbReference>
<accession>A0A9D1TYT5</accession>
<reference evidence="2" key="2">
    <citation type="submission" date="2021-04" db="EMBL/GenBank/DDBJ databases">
        <authorList>
            <person name="Gilroy R."/>
        </authorList>
    </citation>
    <scope>NUCLEOTIDE SEQUENCE</scope>
    <source>
        <strain evidence="2">ChiBcec15-1070</strain>
    </source>
</reference>
<evidence type="ECO:0000256" key="1">
    <source>
        <dbReference type="SAM" id="SignalP"/>
    </source>
</evidence>
<keyword evidence="1" id="KW-0732">Signal</keyword>
<protein>
    <submittedName>
        <fullName evidence="2">Uncharacterized protein</fullName>
    </submittedName>
</protein>
<organism evidence="2 3">
    <name type="scientific">Candidatus Rikenella faecigallinarum</name>
    <dbReference type="NCBI Taxonomy" id="2838745"/>
    <lineage>
        <taxon>Bacteria</taxon>
        <taxon>Pseudomonadati</taxon>
        <taxon>Bacteroidota</taxon>
        <taxon>Bacteroidia</taxon>
        <taxon>Bacteroidales</taxon>
        <taxon>Rikenellaceae</taxon>
        <taxon>Rikenella</taxon>
    </lineage>
</organism>
<dbReference type="Proteomes" id="UP000823926">
    <property type="component" value="Unassembled WGS sequence"/>
</dbReference>
<dbReference type="EMBL" id="DXHL01000019">
    <property type="protein sequence ID" value="HIW10594.1"/>
    <property type="molecule type" value="Genomic_DNA"/>
</dbReference>
<name>A0A9D1TYT5_9BACT</name>
<dbReference type="AlphaFoldDB" id="A0A9D1TYT5"/>
<feature type="signal peptide" evidence="1">
    <location>
        <begin position="1"/>
        <end position="24"/>
    </location>
</feature>
<evidence type="ECO:0000313" key="2">
    <source>
        <dbReference type="EMBL" id="HIW10594.1"/>
    </source>
</evidence>
<comment type="caution">
    <text evidence="2">The sequence shown here is derived from an EMBL/GenBank/DDBJ whole genome shotgun (WGS) entry which is preliminary data.</text>
</comment>